<dbReference type="AlphaFoldDB" id="H0E5J7"/>
<proteinExistence type="predicted"/>
<evidence type="ECO:0000313" key="3">
    <source>
        <dbReference type="Proteomes" id="UP000005143"/>
    </source>
</evidence>
<feature type="region of interest" description="Disordered" evidence="1">
    <location>
        <begin position="1"/>
        <end position="39"/>
    </location>
</feature>
<dbReference type="EMBL" id="AGUD01000191">
    <property type="protein sequence ID" value="EHN11032.1"/>
    <property type="molecule type" value="Genomic_DNA"/>
</dbReference>
<keyword evidence="3" id="KW-1185">Reference proteome</keyword>
<feature type="compositionally biased region" description="Pro residues" evidence="1">
    <location>
        <begin position="30"/>
        <end position="39"/>
    </location>
</feature>
<comment type="caution">
    <text evidence="2">The sequence shown here is derived from an EMBL/GenBank/DDBJ whole genome shotgun (WGS) entry which is preliminary data.</text>
</comment>
<organism evidence="2 3">
    <name type="scientific">Patulibacter medicamentivorans</name>
    <dbReference type="NCBI Taxonomy" id="1097667"/>
    <lineage>
        <taxon>Bacteria</taxon>
        <taxon>Bacillati</taxon>
        <taxon>Actinomycetota</taxon>
        <taxon>Thermoleophilia</taxon>
        <taxon>Solirubrobacterales</taxon>
        <taxon>Patulibacteraceae</taxon>
        <taxon>Patulibacter</taxon>
    </lineage>
</organism>
<reference evidence="2 3" key="1">
    <citation type="journal article" date="2013" name="Biodegradation">
        <title>Quantitative proteomic analysis of ibuprofen-degrading Patulibacter sp. strain I11.</title>
        <authorList>
            <person name="Almeida B."/>
            <person name="Kjeldal H."/>
            <person name="Lolas I."/>
            <person name="Knudsen A.D."/>
            <person name="Carvalho G."/>
            <person name="Nielsen K.L."/>
            <person name="Barreto Crespo M.T."/>
            <person name="Stensballe A."/>
            <person name="Nielsen J.L."/>
        </authorList>
    </citation>
    <scope>NUCLEOTIDE SEQUENCE [LARGE SCALE GENOMIC DNA]</scope>
    <source>
        <strain evidence="2 3">I11</strain>
    </source>
</reference>
<dbReference type="Proteomes" id="UP000005143">
    <property type="component" value="Unassembled WGS sequence"/>
</dbReference>
<evidence type="ECO:0000256" key="1">
    <source>
        <dbReference type="SAM" id="MobiDB-lite"/>
    </source>
</evidence>
<accession>H0E5J7</accession>
<protein>
    <submittedName>
        <fullName evidence="2">Uncharacterized protein</fullName>
    </submittedName>
</protein>
<feature type="compositionally biased region" description="Basic residues" evidence="1">
    <location>
        <begin position="1"/>
        <end position="10"/>
    </location>
</feature>
<gene>
    <name evidence="2" type="ORF">PAI11_20880</name>
</gene>
<sequence>MSRPPLRRPGRPVAPAAAPHHHVAGHAPAAPRPIPSTAS</sequence>
<name>H0E5J7_9ACTN</name>
<evidence type="ECO:0000313" key="2">
    <source>
        <dbReference type="EMBL" id="EHN11032.1"/>
    </source>
</evidence>